<dbReference type="OrthoDB" id="9845972at2759"/>
<protein>
    <submittedName>
        <fullName evidence="2">DMKN</fullName>
    </submittedName>
</protein>
<dbReference type="PANTHER" id="PTHR36881:SF1">
    <property type="entry name" value="DERMOKINE"/>
    <property type="match status" value="1"/>
</dbReference>
<name>A0A212DD88_CEREH</name>
<dbReference type="Proteomes" id="UP000242450">
    <property type="component" value="Chromosome 4"/>
</dbReference>
<dbReference type="GO" id="GO:1903575">
    <property type="term" value="P:cornified envelope assembly"/>
    <property type="evidence" value="ECO:0007669"/>
    <property type="project" value="InterPro"/>
</dbReference>
<gene>
    <name evidence="2" type="ORF">Celaphus_00004514</name>
</gene>
<organism evidence="2 3">
    <name type="scientific">Cervus elaphus hippelaphus</name>
    <name type="common">European red deer</name>
    <dbReference type="NCBI Taxonomy" id="46360"/>
    <lineage>
        <taxon>Eukaryota</taxon>
        <taxon>Metazoa</taxon>
        <taxon>Chordata</taxon>
        <taxon>Craniata</taxon>
        <taxon>Vertebrata</taxon>
        <taxon>Euteleostomi</taxon>
        <taxon>Mammalia</taxon>
        <taxon>Eutheria</taxon>
        <taxon>Laurasiatheria</taxon>
        <taxon>Artiodactyla</taxon>
        <taxon>Ruminantia</taxon>
        <taxon>Pecora</taxon>
        <taxon>Cervidae</taxon>
        <taxon>Cervinae</taxon>
        <taxon>Cervus</taxon>
    </lineage>
</organism>
<dbReference type="GO" id="GO:0005615">
    <property type="term" value="C:extracellular space"/>
    <property type="evidence" value="ECO:0007669"/>
    <property type="project" value="TreeGrafter"/>
</dbReference>
<accession>A0A212DD88</accession>
<sequence>GYNPNASSGSRVGSSGGNKPECDNPHGSGGSGGQGQAPPPSTRALLYFRRLWEDFKHNTPFLNWKVITEGEDVPSLQKRAGGAGQNYNYNQQGPPTALGGQYPAKTPAKGGVTVSSSASRMHPGLLQWVKFW</sequence>
<feature type="region of interest" description="Disordered" evidence="1">
    <location>
        <begin position="1"/>
        <end position="42"/>
    </location>
</feature>
<comment type="caution">
    <text evidence="2">The sequence shown here is derived from an EMBL/GenBank/DDBJ whole genome shotgun (WGS) entry which is preliminary data.</text>
</comment>
<evidence type="ECO:0000256" key="1">
    <source>
        <dbReference type="SAM" id="MobiDB-lite"/>
    </source>
</evidence>
<feature type="compositionally biased region" description="Polar residues" evidence="1">
    <location>
        <begin position="85"/>
        <end position="94"/>
    </location>
</feature>
<reference evidence="2 3" key="1">
    <citation type="journal article" date="2018" name="Mol. Genet. Genomics">
        <title>The red deer Cervus elaphus genome CerEla1.0: sequencing, annotating, genes, and chromosomes.</title>
        <authorList>
            <person name="Bana N.A."/>
            <person name="Nyiri A."/>
            <person name="Nagy J."/>
            <person name="Frank K."/>
            <person name="Nagy T."/>
            <person name="Steger V."/>
            <person name="Schiller M."/>
            <person name="Lakatos P."/>
            <person name="Sugar L."/>
            <person name="Horn P."/>
            <person name="Barta E."/>
            <person name="Orosz L."/>
        </authorList>
    </citation>
    <scope>NUCLEOTIDE SEQUENCE [LARGE SCALE GENOMIC DNA]</scope>
    <source>
        <strain evidence="2">Hungarian</strain>
    </source>
</reference>
<dbReference type="EMBL" id="MKHE01000004">
    <property type="protein sequence ID" value="OWK16198.1"/>
    <property type="molecule type" value="Genomic_DNA"/>
</dbReference>
<feature type="region of interest" description="Disordered" evidence="1">
    <location>
        <begin position="77"/>
        <end position="101"/>
    </location>
</feature>
<feature type="non-terminal residue" evidence="2">
    <location>
        <position position="1"/>
    </location>
</feature>
<evidence type="ECO:0000313" key="2">
    <source>
        <dbReference type="EMBL" id="OWK16198.1"/>
    </source>
</evidence>
<keyword evidence="3" id="KW-1185">Reference proteome</keyword>
<evidence type="ECO:0000313" key="3">
    <source>
        <dbReference type="Proteomes" id="UP000242450"/>
    </source>
</evidence>
<dbReference type="InterPro" id="IPR033541">
    <property type="entry name" value="Dermokine"/>
</dbReference>
<dbReference type="PANTHER" id="PTHR36881">
    <property type="entry name" value="DERMOKINE"/>
    <property type="match status" value="1"/>
</dbReference>
<proteinExistence type="predicted"/>
<dbReference type="AlphaFoldDB" id="A0A212DD88"/>